<evidence type="ECO:0000313" key="3">
    <source>
        <dbReference type="Proteomes" id="UP000198869"/>
    </source>
</evidence>
<proteinExistence type="predicted"/>
<dbReference type="Proteomes" id="UP000198869">
    <property type="component" value="Unassembled WGS sequence"/>
</dbReference>
<dbReference type="CDD" id="cd00838">
    <property type="entry name" value="MPP_superfamily"/>
    <property type="match status" value="1"/>
</dbReference>
<dbReference type="STRING" id="311334.SAMN05421846_10882"/>
<dbReference type="RefSeq" id="WP_089859054.1">
    <property type="nucleotide sequence ID" value="NZ_FNDW01000008.1"/>
</dbReference>
<protein>
    <submittedName>
        <fullName evidence="2">Calcineurin-like phosphoesterase</fullName>
    </submittedName>
</protein>
<evidence type="ECO:0000313" key="2">
    <source>
        <dbReference type="EMBL" id="SDI47492.1"/>
    </source>
</evidence>
<gene>
    <name evidence="2" type="ORF">SAMN05421846_10882</name>
</gene>
<dbReference type="AlphaFoldDB" id="A0A1G8KVS7"/>
<keyword evidence="3" id="KW-1185">Reference proteome</keyword>
<organism evidence="2 3">
    <name type="scientific">Chryseobacterium taeanense</name>
    <dbReference type="NCBI Taxonomy" id="311334"/>
    <lineage>
        <taxon>Bacteria</taxon>
        <taxon>Pseudomonadati</taxon>
        <taxon>Bacteroidota</taxon>
        <taxon>Flavobacteriia</taxon>
        <taxon>Flavobacteriales</taxon>
        <taxon>Weeksellaceae</taxon>
        <taxon>Chryseobacterium group</taxon>
        <taxon>Chryseobacterium</taxon>
    </lineage>
</organism>
<dbReference type="InterPro" id="IPR004843">
    <property type="entry name" value="Calcineurin-like_PHP"/>
</dbReference>
<dbReference type="Pfam" id="PF00149">
    <property type="entry name" value="Metallophos"/>
    <property type="match status" value="1"/>
</dbReference>
<dbReference type="SUPFAM" id="SSF56300">
    <property type="entry name" value="Metallo-dependent phosphatases"/>
    <property type="match status" value="1"/>
</dbReference>
<feature type="domain" description="Calcineurin-like phosphoesterase" evidence="1">
    <location>
        <begin position="25"/>
        <end position="369"/>
    </location>
</feature>
<dbReference type="EMBL" id="FNDW01000008">
    <property type="protein sequence ID" value="SDI47492.1"/>
    <property type="molecule type" value="Genomic_DNA"/>
</dbReference>
<dbReference type="InterPro" id="IPR029052">
    <property type="entry name" value="Metallo-depent_PP-like"/>
</dbReference>
<dbReference type="OrthoDB" id="5695107at2"/>
<dbReference type="Gene3D" id="3.60.21.10">
    <property type="match status" value="2"/>
</dbReference>
<sequence length="598" mass="68996">MNKGIFSLLIFIFSLFSAQQKPVQIAFLSDVHFQDLYGNFSDNDFKGITNPKTGKKTILRTMEAQLHSTRIFNENYFAFLKALDDIAEKGIEIVAMPGDFSDDGQAYNLRGLHQILEQYHQKYGIEFYITTGNHDPVGPFRKDAGKDDFLGQDGYPLGIYSKDNIGKINHRIITRDIAESGYLEILDELKNFGFYPKKENLFWSTPFAQYSLKDYSYEKALQKAAYTQRMYDVSEGFPVPDLSYVVEPVQGVWLMAIDGNTYIPKNTHENPANAENYKGAGIGYNNVLTHKKHLINWVKKTMEEARKNGKTVIAFTHYPMIDYNDGATKDIKNLLGEKKWQMERVPQDEVAKAFAEAGLQIHFAGHMHINDTGVRKIGSKMLVNVQVPSLAAYIPAYKVLTIQSPDKMEVRTKVLNDVPRFDELFPLYEKEYEVLQKEERKDSWNKDILKSASYHDFMLFHLKELVRLRMIPGDWPKDFIEKTKGFTGEDLLLLVKNTNKQKEKSIYNEAFKKWNMEDLLFDLYKLQSADELAKKDIPAERLQQYQILEKLFLKYKGNDPTTLKLKSVFKILTLLSHGDPADHFEINLKKSTIKRIGN</sequence>
<evidence type="ECO:0000259" key="1">
    <source>
        <dbReference type="Pfam" id="PF00149"/>
    </source>
</evidence>
<dbReference type="GO" id="GO:0016787">
    <property type="term" value="F:hydrolase activity"/>
    <property type="evidence" value="ECO:0007669"/>
    <property type="project" value="InterPro"/>
</dbReference>
<reference evidence="3" key="1">
    <citation type="submission" date="2016-10" db="EMBL/GenBank/DDBJ databases">
        <authorList>
            <person name="Varghese N."/>
            <person name="Submissions S."/>
        </authorList>
    </citation>
    <scope>NUCLEOTIDE SEQUENCE [LARGE SCALE GENOMIC DNA]</scope>
    <source>
        <strain evidence="3">DSM 17071</strain>
    </source>
</reference>
<accession>A0A1G8KVS7</accession>
<name>A0A1G8KVS7_9FLAO</name>